<dbReference type="SUPFAM" id="SSF47240">
    <property type="entry name" value="Ferritin-like"/>
    <property type="match status" value="1"/>
</dbReference>
<dbReference type="Pfam" id="PF06175">
    <property type="entry name" value="MiaE"/>
    <property type="match status" value="1"/>
</dbReference>
<dbReference type="EMBL" id="BNCK01000004">
    <property type="protein sequence ID" value="GHF92955.1"/>
    <property type="molecule type" value="Genomic_DNA"/>
</dbReference>
<organism evidence="1 2">
    <name type="scientific">Thalassotalea marina</name>
    <dbReference type="NCBI Taxonomy" id="1673741"/>
    <lineage>
        <taxon>Bacteria</taxon>
        <taxon>Pseudomonadati</taxon>
        <taxon>Pseudomonadota</taxon>
        <taxon>Gammaproteobacteria</taxon>
        <taxon>Alteromonadales</taxon>
        <taxon>Colwelliaceae</taxon>
        <taxon>Thalassotalea</taxon>
    </lineage>
</organism>
<reference evidence="1" key="1">
    <citation type="journal article" date="2014" name="Int. J. Syst. Evol. Microbiol.">
        <title>Complete genome sequence of Corynebacterium casei LMG S-19264T (=DSM 44701T), isolated from a smear-ripened cheese.</title>
        <authorList>
            <consortium name="US DOE Joint Genome Institute (JGI-PGF)"/>
            <person name="Walter F."/>
            <person name="Albersmeier A."/>
            <person name="Kalinowski J."/>
            <person name="Ruckert C."/>
        </authorList>
    </citation>
    <scope>NUCLEOTIDE SEQUENCE</scope>
    <source>
        <strain evidence="1">KCTC 42731</strain>
    </source>
</reference>
<keyword evidence="2" id="KW-1185">Reference proteome</keyword>
<dbReference type="GO" id="GO:0045301">
    <property type="term" value="F:tRNA 2-(methylsulfanyl)-N(6)-isopentenyladenosine(37) hydroxylase activity"/>
    <property type="evidence" value="ECO:0007669"/>
    <property type="project" value="InterPro"/>
</dbReference>
<dbReference type="GO" id="GO:0006400">
    <property type="term" value="P:tRNA modification"/>
    <property type="evidence" value="ECO:0007669"/>
    <property type="project" value="InterPro"/>
</dbReference>
<evidence type="ECO:0000313" key="1">
    <source>
        <dbReference type="EMBL" id="GHF92955.1"/>
    </source>
</evidence>
<dbReference type="InterPro" id="IPR010386">
    <property type="entry name" value="tRNA-Hydrxlase_MiaE"/>
</dbReference>
<proteinExistence type="predicted"/>
<sequence length="192" mass="22230">MTMFELKYKTPFEWTEAVLADFDAFLQDHAAAEKKASGMAVSMLSHYPDRKNLVRAMTDLAIEELIHFKQVLKLLQAREVLLANDEKDMYIKNIRKVFRNGKDVFFLDRLLVAGVIEARGHERFSLVAQALPEGKEKDFYVSIAKSEEKHKNLFVELAYEYFDKAEVDTRLEEILIAEAEICEKLPFRAALH</sequence>
<dbReference type="CDD" id="cd07910">
    <property type="entry name" value="MiaE"/>
    <property type="match status" value="1"/>
</dbReference>
<dbReference type="InterPro" id="IPR009078">
    <property type="entry name" value="Ferritin-like_SF"/>
</dbReference>
<name>A0A919EL53_9GAMM</name>
<dbReference type="Gene3D" id="1.20.1260.10">
    <property type="match status" value="1"/>
</dbReference>
<accession>A0A919EL53</accession>
<protein>
    <submittedName>
        <fullName evidence="1">tRNA-(Ms[2]io[6]A)-hydroxylase</fullName>
    </submittedName>
</protein>
<evidence type="ECO:0000313" key="2">
    <source>
        <dbReference type="Proteomes" id="UP000623842"/>
    </source>
</evidence>
<dbReference type="PANTHER" id="PTHR42637:SF1">
    <property type="entry name" value="TRNA 2-(METHYLSULFANYL)-N(6)-ISOPENTENYLADENOSINE(37) HYDROXYLASE"/>
    <property type="match status" value="1"/>
</dbReference>
<comment type="caution">
    <text evidence="1">The sequence shown here is derived from an EMBL/GenBank/DDBJ whole genome shotgun (WGS) entry which is preliminary data.</text>
</comment>
<dbReference type="AlphaFoldDB" id="A0A919EL53"/>
<dbReference type="PIRSF" id="PIRSF020736">
    <property type="entry name" value="MiaE"/>
    <property type="match status" value="1"/>
</dbReference>
<reference evidence="1" key="2">
    <citation type="submission" date="2020-09" db="EMBL/GenBank/DDBJ databases">
        <authorList>
            <person name="Sun Q."/>
            <person name="Kim S."/>
        </authorList>
    </citation>
    <scope>NUCLEOTIDE SEQUENCE</scope>
    <source>
        <strain evidence="1">KCTC 42731</strain>
    </source>
</reference>
<dbReference type="PANTHER" id="PTHR42637">
    <property type="entry name" value="TRNA-(MS[2]IO[6]A)-HYDROXYLASE"/>
    <property type="match status" value="1"/>
</dbReference>
<gene>
    <name evidence="1" type="primary">miaE</name>
    <name evidence="1" type="ORF">GCM10017161_21460</name>
</gene>
<dbReference type="Proteomes" id="UP000623842">
    <property type="component" value="Unassembled WGS sequence"/>
</dbReference>
<dbReference type="InterPro" id="IPR012347">
    <property type="entry name" value="Ferritin-like"/>
</dbReference>